<protein>
    <submittedName>
        <fullName evidence="2">CAP domain-containing protein</fullName>
    </submittedName>
</protein>
<dbReference type="Gene3D" id="3.40.33.10">
    <property type="entry name" value="CAP"/>
    <property type="match status" value="1"/>
</dbReference>
<comment type="caution">
    <text evidence="2">The sequence shown here is derived from an EMBL/GenBank/DDBJ whole genome shotgun (WGS) entry which is preliminary data.</text>
</comment>
<name>A0ABW5S770_9BACL</name>
<gene>
    <name evidence="2" type="ORF">ACFSUE_14185</name>
</gene>
<feature type="transmembrane region" description="Helical" evidence="1">
    <location>
        <begin position="12"/>
        <end position="32"/>
    </location>
</feature>
<evidence type="ECO:0000313" key="3">
    <source>
        <dbReference type="Proteomes" id="UP001597399"/>
    </source>
</evidence>
<dbReference type="Proteomes" id="UP001597399">
    <property type="component" value="Unassembled WGS sequence"/>
</dbReference>
<dbReference type="RefSeq" id="WP_253062060.1">
    <property type="nucleotide sequence ID" value="NZ_JAMXWM010000011.1"/>
</dbReference>
<organism evidence="2 3">
    <name type="scientific">Sporolactobacillus shoreicorticis</name>
    <dbReference type="NCBI Taxonomy" id="1923877"/>
    <lineage>
        <taxon>Bacteria</taxon>
        <taxon>Bacillati</taxon>
        <taxon>Bacillota</taxon>
        <taxon>Bacilli</taxon>
        <taxon>Bacillales</taxon>
        <taxon>Sporolactobacillaceae</taxon>
        <taxon>Sporolactobacillus</taxon>
    </lineage>
</organism>
<proteinExistence type="predicted"/>
<evidence type="ECO:0000256" key="1">
    <source>
        <dbReference type="SAM" id="Phobius"/>
    </source>
</evidence>
<keyword evidence="1" id="KW-0812">Transmembrane</keyword>
<dbReference type="SUPFAM" id="SSF55797">
    <property type="entry name" value="PR-1-like"/>
    <property type="match status" value="1"/>
</dbReference>
<reference evidence="3" key="1">
    <citation type="journal article" date="2019" name="Int. J. Syst. Evol. Microbiol.">
        <title>The Global Catalogue of Microorganisms (GCM) 10K type strain sequencing project: providing services to taxonomists for standard genome sequencing and annotation.</title>
        <authorList>
            <consortium name="The Broad Institute Genomics Platform"/>
            <consortium name="The Broad Institute Genome Sequencing Center for Infectious Disease"/>
            <person name="Wu L."/>
            <person name="Ma J."/>
        </authorList>
    </citation>
    <scope>NUCLEOTIDE SEQUENCE [LARGE SCALE GENOMIC DNA]</scope>
    <source>
        <strain evidence="3">TISTR 2466</strain>
    </source>
</reference>
<evidence type="ECO:0000313" key="2">
    <source>
        <dbReference type="EMBL" id="MFD2694762.1"/>
    </source>
</evidence>
<dbReference type="EMBL" id="JBHUMQ010000031">
    <property type="protein sequence ID" value="MFD2694762.1"/>
    <property type="molecule type" value="Genomic_DNA"/>
</dbReference>
<dbReference type="InterPro" id="IPR035940">
    <property type="entry name" value="CAP_sf"/>
</dbReference>
<accession>A0ABW5S770</accession>
<keyword evidence="1" id="KW-0472">Membrane</keyword>
<keyword evidence="3" id="KW-1185">Reference proteome</keyword>
<keyword evidence="1" id="KW-1133">Transmembrane helix</keyword>
<sequence>MKLPVSFKEHRALFRILSIGLLAVFVLYIGIWHPVSAKKDTHSQVVDRQISPVDRQERELFAIINKQRKKHHFQVLKADWNLFRVARIEAKRIASGRAEHTGNAGTMLRSLGYSESAAQMILLHTDNSDEQIRTLWQNSRQAASINSNTAGRRIGIGYATGEKGRIWIVFLADESSSSD</sequence>